<evidence type="ECO:0000313" key="1">
    <source>
        <dbReference type="EMBL" id="GAB48234.1"/>
    </source>
</evidence>
<dbReference type="EMBL" id="BAFE01000047">
    <property type="protein sequence ID" value="GAB48234.1"/>
    <property type="molecule type" value="Genomic_DNA"/>
</dbReference>
<comment type="caution">
    <text evidence="1">The sequence shown here is derived from an EMBL/GenBank/DDBJ whole genome shotgun (WGS) entry which is preliminary data.</text>
</comment>
<dbReference type="AlphaFoldDB" id="H5UR76"/>
<organism evidence="1 2">
    <name type="scientific">Mobilicoccus pelagius NBRC 104925</name>
    <dbReference type="NCBI Taxonomy" id="1089455"/>
    <lineage>
        <taxon>Bacteria</taxon>
        <taxon>Bacillati</taxon>
        <taxon>Actinomycetota</taxon>
        <taxon>Actinomycetes</taxon>
        <taxon>Micrococcales</taxon>
        <taxon>Dermatophilaceae</taxon>
        <taxon>Mobilicoccus</taxon>
    </lineage>
</organism>
<dbReference type="eggNOG" id="COG4427">
    <property type="taxonomic scope" value="Bacteria"/>
</dbReference>
<protein>
    <recommendedName>
        <fullName evidence="3">DUF2332 domain-containing protein</fullName>
    </recommendedName>
</protein>
<gene>
    <name evidence="1" type="ORF">MOPEL_067_00840</name>
</gene>
<dbReference type="InterPro" id="IPR011200">
    <property type="entry name" value="UCP012608"/>
</dbReference>
<dbReference type="OrthoDB" id="8899077at2"/>
<sequence length="350" mass="38079">MKLFDDVVAQYEDFAAHARRDSPCFTAWATRVAGDDEVLAWVGRLPPIKQQPNIVFAAARWHGVPAPGPYEALRETLLADDPEDPQGITATILARSTQTNEVGRLATLSTVFARIVAESGRPLALVEAGASAGACLYPDRYAYRYLVGPEKTPVTWRPAGAADSPATELTCRAKGSFVPPTSGVPVAWRGGLDLAPVDAADDDATSWLETLVWPEQEARRERLRTALDVVREDPPVLRRGDILTSDLDDLIDEAAEHGEVVVFHTAVVAYLEPDDRERFVDAMTDRVAHDRCRWVSNEGKNVVPSITATGPTIPEDHPTFVLGLDGTALAWTHGHGRSLTWLDRAAHPAG</sequence>
<dbReference type="RefSeq" id="WP_009482132.1">
    <property type="nucleotide sequence ID" value="NZ_BAFE01000047.1"/>
</dbReference>
<proteinExistence type="predicted"/>
<dbReference type="Proteomes" id="UP000004367">
    <property type="component" value="Unassembled WGS sequence"/>
</dbReference>
<evidence type="ECO:0000313" key="2">
    <source>
        <dbReference type="Proteomes" id="UP000004367"/>
    </source>
</evidence>
<evidence type="ECO:0008006" key="3">
    <source>
        <dbReference type="Google" id="ProtNLM"/>
    </source>
</evidence>
<keyword evidence="2" id="KW-1185">Reference proteome</keyword>
<dbReference type="STRING" id="1089455.MOPEL_067_00840"/>
<name>H5UR76_9MICO</name>
<dbReference type="Pfam" id="PF10094">
    <property type="entry name" value="DUF2332"/>
    <property type="match status" value="1"/>
</dbReference>
<reference evidence="1 2" key="1">
    <citation type="submission" date="2012-02" db="EMBL/GenBank/DDBJ databases">
        <title>Whole genome shotgun sequence of Mobilicoccus pelagius NBRC 104925.</title>
        <authorList>
            <person name="Yoshida Y."/>
            <person name="Hosoyama A."/>
            <person name="Tsuchikane K."/>
            <person name="Katsumata H."/>
            <person name="Yamazaki S."/>
            <person name="Fujita N."/>
        </authorList>
    </citation>
    <scope>NUCLEOTIDE SEQUENCE [LARGE SCALE GENOMIC DNA]</scope>
    <source>
        <strain evidence="1 2">NBRC 104925</strain>
    </source>
</reference>
<accession>H5UR76</accession>